<reference evidence="1 2" key="1">
    <citation type="submission" date="2017-04" db="EMBL/GenBank/DDBJ databases">
        <authorList>
            <person name="Afonso C.L."/>
            <person name="Miller P.J."/>
            <person name="Scott M.A."/>
            <person name="Spackman E."/>
            <person name="Goraichik I."/>
            <person name="Dimitrov K.M."/>
            <person name="Suarez D.L."/>
            <person name="Swayne D.E."/>
        </authorList>
    </citation>
    <scope>NUCLEOTIDE SEQUENCE [LARGE SCALE GENOMIC DNA]</scope>
    <source>
        <strain evidence="1 2">DSM 5090</strain>
    </source>
</reference>
<name>A0A1W1YAT4_9FIRM</name>
<dbReference type="RefSeq" id="WP_084573716.1">
    <property type="nucleotide sequence ID" value="NZ_CP155572.1"/>
</dbReference>
<accession>A0A1W1YAT4</accession>
<dbReference type="AlphaFoldDB" id="A0A1W1YAT4"/>
<evidence type="ECO:0000313" key="2">
    <source>
        <dbReference type="Proteomes" id="UP000192738"/>
    </source>
</evidence>
<sequence length="80" mass="8875">MCITIIQGIPVAADPSLSQEQISQLVSELKQTWTWEGRQVGRVEIICAGQMIHLLAYEKPAFQCIPLNPNETKGGNQCYS</sequence>
<dbReference type="EMBL" id="FWXI01000001">
    <property type="protein sequence ID" value="SMC33253.1"/>
    <property type="molecule type" value="Genomic_DNA"/>
</dbReference>
<dbReference type="STRING" id="112901.SAMN04488500_101191"/>
<gene>
    <name evidence="1" type="ORF">SAMN04488500_101191</name>
</gene>
<keyword evidence="2" id="KW-1185">Reference proteome</keyword>
<evidence type="ECO:0000313" key="1">
    <source>
        <dbReference type="EMBL" id="SMC33253.1"/>
    </source>
</evidence>
<organism evidence="1 2">
    <name type="scientific">Sporomusa malonica</name>
    <dbReference type="NCBI Taxonomy" id="112901"/>
    <lineage>
        <taxon>Bacteria</taxon>
        <taxon>Bacillati</taxon>
        <taxon>Bacillota</taxon>
        <taxon>Negativicutes</taxon>
        <taxon>Selenomonadales</taxon>
        <taxon>Sporomusaceae</taxon>
        <taxon>Sporomusa</taxon>
    </lineage>
</organism>
<dbReference type="Proteomes" id="UP000192738">
    <property type="component" value="Unassembled WGS sequence"/>
</dbReference>
<dbReference type="OrthoDB" id="1683806at2"/>
<proteinExistence type="predicted"/>
<protein>
    <submittedName>
        <fullName evidence="1">Uncharacterized protein</fullName>
    </submittedName>
</protein>